<protein>
    <submittedName>
        <fullName evidence="4">C4-dicarboxylate-binding protein DctP</fullName>
    </submittedName>
</protein>
<comment type="similarity">
    <text evidence="1">Belongs to the bacterial solute-binding protein 7 family.</text>
</comment>
<evidence type="ECO:0000313" key="5">
    <source>
        <dbReference type="Proteomes" id="UP000198642"/>
    </source>
</evidence>
<evidence type="ECO:0000256" key="1">
    <source>
        <dbReference type="ARBA" id="ARBA00009023"/>
    </source>
</evidence>
<accession>A0A1I0YGN5</accession>
<name>A0A1I0YGN5_9BACI</name>
<dbReference type="Proteomes" id="UP000198642">
    <property type="component" value="Unassembled WGS sequence"/>
</dbReference>
<dbReference type="NCBIfam" id="TIGR00787">
    <property type="entry name" value="dctP"/>
    <property type="match status" value="1"/>
</dbReference>
<dbReference type="GO" id="GO:0055085">
    <property type="term" value="P:transmembrane transport"/>
    <property type="evidence" value="ECO:0007669"/>
    <property type="project" value="InterPro"/>
</dbReference>
<keyword evidence="3" id="KW-0732">Signal</keyword>
<keyword evidence="5" id="KW-1185">Reference proteome</keyword>
<dbReference type="Gene3D" id="3.40.190.170">
    <property type="entry name" value="Bacterial extracellular solute-binding protein, family 7"/>
    <property type="match status" value="1"/>
</dbReference>
<dbReference type="PIRSF" id="PIRSF006470">
    <property type="entry name" value="DctB"/>
    <property type="match status" value="1"/>
</dbReference>
<keyword evidence="2" id="KW-0813">Transport</keyword>
<evidence type="ECO:0000256" key="2">
    <source>
        <dbReference type="ARBA" id="ARBA00022448"/>
    </source>
</evidence>
<dbReference type="AlphaFoldDB" id="A0A1I0YGN5"/>
<dbReference type="EMBL" id="FOJW01000007">
    <property type="protein sequence ID" value="SFB12027.1"/>
    <property type="molecule type" value="Genomic_DNA"/>
</dbReference>
<sequence>MRNFFIILSFIVAGITSAVMVGFDIEAMTSDIYYDDEQEGLDEQIMIRFSHVAAEDTPKDRTTSKFAALVEDKTNGKVKVHIYPNATLYNDANEWEAVQNGSVEMIAPATAKISEHYPKWQILDLPYAFPNYQAIEEAYEGKIGETLLKALDRSKVKGLSLWYNGFKQITNQEYLIRTPDDFNRLHFRTMPGVVIKEQFNQLNASTSTISFSKTYQNLEVNFVDGQENTLSNINTKKFYEHQQYLTISNHGYLGYGVLINRDFWNSLSPDIQESITEAMNEATSWGRRHAIEINDQHARELRSNQPMNIHTLTTEERFQWEQALQPVYEKTKQTVSSELMKEINRIKEKYAY</sequence>
<dbReference type="PANTHER" id="PTHR33376:SF7">
    <property type="entry name" value="C4-DICARBOXYLATE-BINDING PROTEIN DCTB"/>
    <property type="match status" value="1"/>
</dbReference>
<dbReference type="InterPro" id="IPR004682">
    <property type="entry name" value="TRAP_DctP"/>
</dbReference>
<dbReference type="RefSeq" id="WP_244535728.1">
    <property type="nucleotide sequence ID" value="NZ_FOJW01000007.1"/>
</dbReference>
<organism evidence="4 5">
    <name type="scientific">Lentibacillus halodurans</name>
    <dbReference type="NCBI Taxonomy" id="237679"/>
    <lineage>
        <taxon>Bacteria</taxon>
        <taxon>Bacillati</taxon>
        <taxon>Bacillota</taxon>
        <taxon>Bacilli</taxon>
        <taxon>Bacillales</taxon>
        <taxon>Bacillaceae</taxon>
        <taxon>Lentibacillus</taxon>
    </lineage>
</organism>
<evidence type="ECO:0000256" key="3">
    <source>
        <dbReference type="ARBA" id="ARBA00022729"/>
    </source>
</evidence>
<reference evidence="4 5" key="1">
    <citation type="submission" date="2016-10" db="EMBL/GenBank/DDBJ databases">
        <authorList>
            <person name="de Groot N.N."/>
        </authorList>
    </citation>
    <scope>NUCLEOTIDE SEQUENCE [LARGE SCALE GENOMIC DNA]</scope>
    <source>
        <strain evidence="4 5">CGMCC 1.3702</strain>
    </source>
</reference>
<dbReference type="InterPro" id="IPR038404">
    <property type="entry name" value="TRAP_DctP_sf"/>
</dbReference>
<dbReference type="GO" id="GO:0030288">
    <property type="term" value="C:outer membrane-bounded periplasmic space"/>
    <property type="evidence" value="ECO:0007669"/>
    <property type="project" value="InterPro"/>
</dbReference>
<dbReference type="PANTHER" id="PTHR33376">
    <property type="match status" value="1"/>
</dbReference>
<dbReference type="Pfam" id="PF03480">
    <property type="entry name" value="DctP"/>
    <property type="match status" value="1"/>
</dbReference>
<proteinExistence type="inferred from homology"/>
<dbReference type="STRING" id="237679.SAMN04488072_107140"/>
<dbReference type="InterPro" id="IPR018389">
    <property type="entry name" value="DctP_fam"/>
</dbReference>
<gene>
    <name evidence="4" type="ORF">SAMN04488072_107140</name>
</gene>
<evidence type="ECO:0000313" key="4">
    <source>
        <dbReference type="EMBL" id="SFB12027.1"/>
    </source>
</evidence>
<dbReference type="NCBIfam" id="NF037995">
    <property type="entry name" value="TRAP_S1"/>
    <property type="match status" value="1"/>
</dbReference>